<dbReference type="Gene3D" id="2.160.20.10">
    <property type="entry name" value="Single-stranded right-handed beta-helix, Pectin lyase-like"/>
    <property type="match status" value="1"/>
</dbReference>
<accession>A0ABX1ZLS8</accession>
<name>A0ABX1ZLS8_9BACL</name>
<dbReference type="EMBL" id="WHNZ01000026">
    <property type="protein sequence ID" value="NOV01022.1"/>
    <property type="molecule type" value="Genomic_DNA"/>
</dbReference>
<dbReference type="PROSITE" id="PS51175">
    <property type="entry name" value="CBM6"/>
    <property type="match status" value="1"/>
</dbReference>
<feature type="compositionally biased region" description="Gly residues" evidence="1">
    <location>
        <begin position="427"/>
        <end position="451"/>
    </location>
</feature>
<dbReference type="Gene3D" id="2.60.120.260">
    <property type="entry name" value="Galactose-binding domain-like"/>
    <property type="match status" value="2"/>
</dbReference>
<gene>
    <name evidence="5" type="ORF">GC097_13465</name>
</gene>
<dbReference type="Proteomes" id="UP000618579">
    <property type="component" value="Unassembled WGS sequence"/>
</dbReference>
<feature type="domain" description="SLH" evidence="4">
    <location>
        <begin position="45"/>
        <end position="103"/>
    </location>
</feature>
<feature type="chain" id="PRO_5046639684" description="S-layer family protein" evidence="2">
    <location>
        <begin position="23"/>
        <end position="2170"/>
    </location>
</feature>
<evidence type="ECO:0000259" key="4">
    <source>
        <dbReference type="PROSITE" id="PS51272"/>
    </source>
</evidence>
<dbReference type="InterPro" id="IPR001119">
    <property type="entry name" value="SLH_dom"/>
</dbReference>
<dbReference type="InterPro" id="IPR034650">
    <property type="entry name" value="YuaB-like"/>
</dbReference>
<dbReference type="SUPFAM" id="SSF51126">
    <property type="entry name" value="Pectin lyase-like"/>
    <property type="match status" value="1"/>
</dbReference>
<dbReference type="CDD" id="cd14670">
    <property type="entry name" value="BslA_like"/>
    <property type="match status" value="1"/>
</dbReference>
<organism evidence="5 6">
    <name type="scientific">Paenibacillus planticolens</name>
    <dbReference type="NCBI Taxonomy" id="2654976"/>
    <lineage>
        <taxon>Bacteria</taxon>
        <taxon>Bacillati</taxon>
        <taxon>Bacillota</taxon>
        <taxon>Bacilli</taxon>
        <taxon>Bacillales</taxon>
        <taxon>Paenibacillaceae</taxon>
        <taxon>Paenibacillus</taxon>
    </lineage>
</organism>
<dbReference type="InterPro" id="IPR005084">
    <property type="entry name" value="CBM6"/>
</dbReference>
<evidence type="ECO:0000259" key="3">
    <source>
        <dbReference type="PROSITE" id="PS51175"/>
    </source>
</evidence>
<feature type="domain" description="SLH" evidence="4">
    <location>
        <begin position="170"/>
        <end position="230"/>
    </location>
</feature>
<evidence type="ECO:0000256" key="2">
    <source>
        <dbReference type="SAM" id="SignalP"/>
    </source>
</evidence>
<protein>
    <recommendedName>
        <fullName evidence="7">S-layer family protein</fullName>
    </recommendedName>
</protein>
<dbReference type="InterPro" id="IPR012334">
    <property type="entry name" value="Pectin_lyas_fold"/>
</dbReference>
<dbReference type="SUPFAM" id="SSF49785">
    <property type="entry name" value="Galactose-binding domain-like"/>
    <property type="match status" value="2"/>
</dbReference>
<evidence type="ECO:0008006" key="7">
    <source>
        <dbReference type="Google" id="ProtNLM"/>
    </source>
</evidence>
<comment type="caution">
    <text evidence="5">The sequence shown here is derived from an EMBL/GenBank/DDBJ whole genome shotgun (WGS) entry which is preliminary data.</text>
</comment>
<dbReference type="RefSeq" id="WP_171683848.1">
    <property type="nucleotide sequence ID" value="NZ_WHNZ01000026.1"/>
</dbReference>
<evidence type="ECO:0000313" key="6">
    <source>
        <dbReference type="Proteomes" id="UP000618579"/>
    </source>
</evidence>
<proteinExistence type="predicted"/>
<dbReference type="Pfam" id="PF00395">
    <property type="entry name" value="SLH"/>
    <property type="match status" value="3"/>
</dbReference>
<feature type="domain" description="CBM6" evidence="3">
    <location>
        <begin position="1610"/>
        <end position="1737"/>
    </location>
</feature>
<dbReference type="InterPro" id="IPR051801">
    <property type="entry name" value="GH28_Enzymes"/>
</dbReference>
<evidence type="ECO:0000256" key="1">
    <source>
        <dbReference type="SAM" id="MobiDB-lite"/>
    </source>
</evidence>
<sequence length="2170" mass="228041">MLHSTKKALAAIQVLSMLFSSASLGVGAAAAETPSAVGVTTDAAAVSTSFLDVARHWASNEINRWSQKGLIQGYEDATFKPDASISRSEFVSLVSRVFGYTDRANRSFPDVKVGAWYADDVSKAVEAGIVSGDDQGNFRPEAPISRQEAAVILSRAFDLKAKDSKISDRFTDAGLIASWSKEAVNALLEGGFVSGRENGAFDPQADITRAEFVKMIDAIVGELKNEAKTYTGHVSSNLVINTKDVKLKDMVIEGNLYIAQGVGDGNMSMENVTVKGQTIVRGGGEHSILISKSTLVGPLMVLKKDGKVRIVLDGNFTGISVEAPGATVQLLNGTVDQIEIQSKASLELLGGKVANVHIQKWAGGTTVQLGANAAVTNFKADAQVEVKGSGSIENAIINADGVKMEPKPSHVTIADGVKTDVTAPTSAGGGTSAGGTSGGGSSDGGSSGGEQAGKTAAQVAAAITAIEAPAMDGTDLMLPAVPAGFTVAIKISSNTDVIALNGTIVPPSAETTVNIVLEITRTSDNTKASTTGIAVVVPEKSSVTAAATDIQIKNQGYNYVSDISKDVISVTSGNTYMYTVDTAEGAGLTTLAIKTVGELLGQITSKTSASQTYAVKDGSGTKQLADPIAQGDILTVTAGEESHNYTVNVIKGALRGEMQLENSVITAKTQSDVVLNFFAGMRSPATEVVLKVPKGIGATLDNTSVNVIGRGKVKLSGLETQSIGRVGAGYRFQKVGTVAITDNLDGSQFITFKGLDLRPANGADLQITFEGVAVDAGSYQFEASYKTSEPEVLTSPWGSVSLQAVNTISNFNRVLDKSLTYKETAEAYTKAKFTWSAAKNATSIKLMESTNKGVTWAEIQTAISIQGNEVEVANLTPDSEYYFKLVVNGGENSGDSNVAKFYTGKFNAKLLGAKGNGTADDTQAINDAIVYLNSLGGGTLLFENGTFNVRTVQLQSNVYLYIHSNATISALKGGDAPETTYFSDKAYRAGTSATDTGPYKDPENYMTKQDVGHTYFRNAMFFGERLDNIKIIGNGRITGNGNLTTSDGVMNNAADNRTDKMVTVKLCTNFEFGGLDNGLDLWYQETNSPATDQPYYIQSINEDGTNEVKNTDISNMLRVDKAGHFAMLATGTDHINTHDFYYGKDASGSARDVFDYMQSSFVTAKNIYVRGSSDDIVKPGSDSSLGFTRPATTYYVRNIIGDTNCNLFQIGSETVDDIKNLYVDNIYVLAGNKAGFSISTNDGAHVENVYLNYGHTGTVHHTAQMRRTRAPFFISISNRGRVIGGSATKMKWMENGTQRDELLSTNVNIGVVKNIYIKDVNIEQVYGGSQYNDPSKRWAAYTNQSKAAPIIAGYKVGDGGPVLPDGRNIGYIENLNFENVDVLVKGGNSFADTLKSPPELGVGKYNIGDIGEQPSYGFWAKHVKGLSFKNVTTNFEQNDDRFAIVLDDVSNAILDTVKMVSGSGNPNVLQLRNASDITVTNSSYYKNTWGSALTSLADISHVTVSGNQTYPNQTVVNLQNTEIQLKLSGHANLSALDTATSTITAILGSTVSDLISQVESTNGTTQSYAVKDSSNNAKSSGQLVTGDVLVVTSQDETATKNYQISVPNVITVEGESQVTTAAKSAGVTLSTSSTNGINYLQTSAVAVGGYVELTVNVPTAGMYDLSYQYKTNTTGRATVQVSLDGTDIGSPTNQNGATANVFVPVVLGNVTLTKGIHTVRFTATAAGSIVIDYVRLTGATATPQLSTNTNIQYAASHPNVTAVDSVAHVVNVTNGATVDQVKLQVTSSDSSTQTYAVTDSSSLAKNAGALVTGDILVVTAADGTTTAQYTINVAAAVLSSNTNIQLAASHANVAAVDLSSLRVGVSGTTTTVAQLTAQLASTDGSIQTYTVNNAGGTAQAAGQALANNVYTLIVKAEDGTTTASYKIMVGALAANAYVQPKAADHPNVIAIYHADMFIMAKTGITAANLLAEIESVDATKPTYTVIDAVYATGSLTGSAVLYSGDQLQVTSQDGTVVKTYTIKLVDVVYDIDPTGTYPITGSLSGKQTATDDTAGSYVRNGAVSGTHLQYTFPLNGSIQFTVIAPSDGNYDVLFGYKKNTGRATLQLSIDGTSVGAPVNELLVGTPTPPQGMYASAFANVHLSAGSHTFTFTSTVAGSASFDFISLTKIN</sequence>
<feature type="signal peptide" evidence="2">
    <location>
        <begin position="1"/>
        <end position="22"/>
    </location>
</feature>
<feature type="domain" description="SLH" evidence="4">
    <location>
        <begin position="104"/>
        <end position="167"/>
    </location>
</feature>
<dbReference type="InterPro" id="IPR011050">
    <property type="entry name" value="Pectin_lyase_fold/virulence"/>
</dbReference>
<keyword evidence="6" id="KW-1185">Reference proteome</keyword>
<dbReference type="PROSITE" id="PS51272">
    <property type="entry name" value="SLH"/>
    <property type="match status" value="3"/>
</dbReference>
<keyword evidence="2" id="KW-0732">Signal</keyword>
<feature type="region of interest" description="Disordered" evidence="1">
    <location>
        <begin position="417"/>
        <end position="453"/>
    </location>
</feature>
<dbReference type="InterPro" id="IPR008979">
    <property type="entry name" value="Galactose-bd-like_sf"/>
</dbReference>
<dbReference type="PANTHER" id="PTHR31339:SF9">
    <property type="entry name" value="PLASMIN AND FIBRONECTIN-BINDING PROTEIN A"/>
    <property type="match status" value="1"/>
</dbReference>
<reference evidence="5 6" key="1">
    <citation type="submission" date="2019-10" db="EMBL/GenBank/DDBJ databases">
        <title>Description of Paenibacillus pedi sp. nov.</title>
        <authorList>
            <person name="Carlier A."/>
            <person name="Qi S."/>
        </authorList>
    </citation>
    <scope>NUCLEOTIDE SEQUENCE [LARGE SCALE GENOMIC DNA]</scope>
    <source>
        <strain evidence="5 6">LMG 31457</strain>
    </source>
</reference>
<evidence type="ECO:0000313" key="5">
    <source>
        <dbReference type="EMBL" id="NOV01022.1"/>
    </source>
</evidence>
<dbReference type="PANTHER" id="PTHR31339">
    <property type="entry name" value="PECTIN LYASE-RELATED"/>
    <property type="match status" value="1"/>
</dbReference>